<dbReference type="Proteomes" id="UP000321720">
    <property type="component" value="Unassembled WGS sequence"/>
</dbReference>
<keyword evidence="2" id="KW-1185">Reference proteome</keyword>
<proteinExistence type="predicted"/>
<accession>A0A511JE98</accession>
<dbReference type="EMBL" id="BJWG01000017">
    <property type="protein sequence ID" value="GEL96318.1"/>
    <property type="molecule type" value="Genomic_DNA"/>
</dbReference>
<name>A0A511JE98_9CELL</name>
<gene>
    <name evidence="1" type="ORF">CCO02nite_29760</name>
</gene>
<protein>
    <submittedName>
        <fullName evidence="1">Uncharacterized protein</fullName>
    </submittedName>
</protein>
<organism evidence="1 2">
    <name type="scientific">Cellulomonas composti</name>
    <dbReference type="NCBI Taxonomy" id="266130"/>
    <lineage>
        <taxon>Bacteria</taxon>
        <taxon>Bacillati</taxon>
        <taxon>Actinomycetota</taxon>
        <taxon>Actinomycetes</taxon>
        <taxon>Micrococcales</taxon>
        <taxon>Cellulomonadaceae</taxon>
        <taxon>Cellulomonas</taxon>
    </lineage>
</organism>
<dbReference type="RefSeq" id="WP_146843953.1">
    <property type="nucleotide sequence ID" value="NZ_BJWG01000017.1"/>
</dbReference>
<evidence type="ECO:0000313" key="1">
    <source>
        <dbReference type="EMBL" id="GEL96318.1"/>
    </source>
</evidence>
<reference evidence="1 2" key="1">
    <citation type="submission" date="2019-07" db="EMBL/GenBank/DDBJ databases">
        <title>Whole genome shotgun sequence of Cellulomonas composti NBRC 100758.</title>
        <authorList>
            <person name="Hosoyama A."/>
            <person name="Uohara A."/>
            <person name="Ohji S."/>
            <person name="Ichikawa N."/>
        </authorList>
    </citation>
    <scope>NUCLEOTIDE SEQUENCE [LARGE SCALE GENOMIC DNA]</scope>
    <source>
        <strain evidence="1 2">NBRC 100758</strain>
    </source>
</reference>
<evidence type="ECO:0000313" key="2">
    <source>
        <dbReference type="Proteomes" id="UP000321720"/>
    </source>
</evidence>
<dbReference type="AlphaFoldDB" id="A0A511JE98"/>
<sequence>MTAQQDGAGTGGEMAADQVSLDHDLLTDRISRLIDLYDEMDAVRSEIEAVQGRQGSYVWSAEPSVQRFRSAYVSQLDALLATLGKVQQHIDTMRTALADSQRALLSQDEAAAELFDSLVDKLDGAGAPAGPPGQVFG</sequence>
<comment type="caution">
    <text evidence="1">The sequence shown here is derived from an EMBL/GenBank/DDBJ whole genome shotgun (WGS) entry which is preliminary data.</text>
</comment>